<dbReference type="SUPFAM" id="SSF52540">
    <property type="entry name" value="P-loop containing nucleoside triphosphate hydrolases"/>
    <property type="match status" value="1"/>
</dbReference>
<dbReference type="UniPathway" id="UPA00241">
    <property type="reaction ID" value="UER00356"/>
</dbReference>
<dbReference type="GO" id="GO:0005524">
    <property type="term" value="F:ATP binding"/>
    <property type="evidence" value="ECO:0007669"/>
    <property type="project" value="UniProtKB-UniRule"/>
</dbReference>
<dbReference type="NCBIfam" id="TIGR00152">
    <property type="entry name" value="dephospho-CoA kinase"/>
    <property type="match status" value="1"/>
</dbReference>
<evidence type="ECO:0000256" key="1">
    <source>
        <dbReference type="ARBA" id="ARBA00009018"/>
    </source>
</evidence>
<dbReference type="InterPro" id="IPR001977">
    <property type="entry name" value="Depp_CoAkinase"/>
</dbReference>
<dbReference type="EC" id="2.7.1.24" evidence="5 6"/>
<dbReference type="AlphaFoldDB" id="A0A2S3W561"/>
<keyword evidence="5" id="KW-0808">Transferase</keyword>
<keyword evidence="4 5" id="KW-0173">Coenzyme A biosynthesis</keyword>
<sequence>MRGHRRRRGGMAVVGLTGGIGMGKTTVGAMLRRLGARIFDADAVVHRLQGPGGRALPAIGRLVPGAVRDGVLDRAALRRAVVADPALFGKLEGIIHPMVLEECHAFLRAARRARCPIVVLDIPLLYEAGMDALCDRVIAVSAPGGVQRHRVLARGHMDRAQVEAIIARQMDDRQRRARADHVIRTGLSRALAWRQVRAVVASLRHAEERGST</sequence>
<evidence type="ECO:0000256" key="5">
    <source>
        <dbReference type="HAMAP-Rule" id="MF_00376"/>
    </source>
</evidence>
<evidence type="ECO:0000256" key="3">
    <source>
        <dbReference type="ARBA" id="ARBA00022840"/>
    </source>
</evidence>
<keyword evidence="2 5" id="KW-0547">Nucleotide-binding</keyword>
<keyword evidence="3 5" id="KW-0067">ATP-binding</keyword>
<comment type="function">
    <text evidence="5">Catalyzes the phosphorylation of the 3'-hydroxyl group of dephosphocoenzyme A to form coenzyme A.</text>
</comment>
<dbReference type="EMBL" id="POTC01000002">
    <property type="protein sequence ID" value="POF63999.1"/>
    <property type="molecule type" value="Genomic_DNA"/>
</dbReference>
<dbReference type="GO" id="GO:0005737">
    <property type="term" value="C:cytoplasm"/>
    <property type="evidence" value="ECO:0007669"/>
    <property type="project" value="UniProtKB-SubCell"/>
</dbReference>
<feature type="binding site" evidence="5">
    <location>
        <begin position="21"/>
        <end position="26"/>
    </location>
    <ligand>
        <name>ATP</name>
        <dbReference type="ChEBI" id="CHEBI:30616"/>
    </ligand>
</feature>
<evidence type="ECO:0000256" key="2">
    <source>
        <dbReference type="ARBA" id="ARBA00022741"/>
    </source>
</evidence>
<keyword evidence="5 7" id="KW-0418">Kinase</keyword>
<dbReference type="GO" id="GO:0004140">
    <property type="term" value="F:dephospho-CoA kinase activity"/>
    <property type="evidence" value="ECO:0007669"/>
    <property type="project" value="UniProtKB-UniRule"/>
</dbReference>
<gene>
    <name evidence="5" type="primary">coaE</name>
    <name evidence="7" type="ORF">KMAL_02640</name>
</gene>
<dbReference type="CDD" id="cd02022">
    <property type="entry name" value="DPCK"/>
    <property type="match status" value="1"/>
</dbReference>
<comment type="similarity">
    <text evidence="1 5">Belongs to the CoaE family.</text>
</comment>
<evidence type="ECO:0000313" key="8">
    <source>
        <dbReference type="Proteomes" id="UP000237344"/>
    </source>
</evidence>
<dbReference type="GO" id="GO:0015937">
    <property type="term" value="P:coenzyme A biosynthetic process"/>
    <property type="evidence" value="ECO:0007669"/>
    <property type="project" value="UniProtKB-UniRule"/>
</dbReference>
<protein>
    <recommendedName>
        <fullName evidence="5 6">Dephospho-CoA kinase</fullName>
        <ecNumber evidence="5 6">2.7.1.24</ecNumber>
    </recommendedName>
    <alternativeName>
        <fullName evidence="5">Dephosphocoenzyme A kinase</fullName>
    </alternativeName>
</protein>
<comment type="catalytic activity">
    <reaction evidence="5">
        <text>3'-dephospho-CoA + ATP = ADP + CoA + H(+)</text>
        <dbReference type="Rhea" id="RHEA:18245"/>
        <dbReference type="ChEBI" id="CHEBI:15378"/>
        <dbReference type="ChEBI" id="CHEBI:30616"/>
        <dbReference type="ChEBI" id="CHEBI:57287"/>
        <dbReference type="ChEBI" id="CHEBI:57328"/>
        <dbReference type="ChEBI" id="CHEBI:456216"/>
        <dbReference type="EC" id="2.7.1.24"/>
    </reaction>
</comment>
<name>A0A2S3W561_9PROT</name>
<proteinExistence type="inferred from homology"/>
<dbReference type="PANTHER" id="PTHR10695">
    <property type="entry name" value="DEPHOSPHO-COA KINASE-RELATED"/>
    <property type="match status" value="1"/>
</dbReference>
<keyword evidence="5" id="KW-0963">Cytoplasm</keyword>
<dbReference type="HAMAP" id="MF_00376">
    <property type="entry name" value="Dephospho_CoA_kinase"/>
    <property type="match status" value="1"/>
</dbReference>
<comment type="pathway">
    <text evidence="5">Cofactor biosynthesis; coenzyme A biosynthesis; CoA from (R)-pantothenate: step 5/5.</text>
</comment>
<dbReference type="Gene3D" id="3.40.50.300">
    <property type="entry name" value="P-loop containing nucleotide triphosphate hydrolases"/>
    <property type="match status" value="1"/>
</dbReference>
<dbReference type="PANTHER" id="PTHR10695:SF46">
    <property type="entry name" value="BIFUNCTIONAL COENZYME A SYNTHASE-RELATED"/>
    <property type="match status" value="1"/>
</dbReference>
<evidence type="ECO:0000313" key="7">
    <source>
        <dbReference type="EMBL" id="POF63999.1"/>
    </source>
</evidence>
<reference evidence="7 8" key="1">
    <citation type="submission" date="2018-01" db="EMBL/GenBank/DDBJ databases">
        <title>Draft Genome Sequence of Komagataeibacter maltaceti LMG 1529, a Vinegar Producing Acetic Acid Bacterium Isolated from Malt Vinegar Brewery Acetifiers.</title>
        <authorList>
            <person name="Zhang Q."/>
            <person name="Hollensteiner J."/>
            <person name="Poehlein A."/>
            <person name="Daniel R."/>
        </authorList>
    </citation>
    <scope>NUCLEOTIDE SEQUENCE [LARGE SCALE GENOMIC DNA]</scope>
    <source>
        <strain evidence="7 8">LMG 1529</strain>
    </source>
</reference>
<dbReference type="InterPro" id="IPR027417">
    <property type="entry name" value="P-loop_NTPase"/>
</dbReference>
<dbReference type="PROSITE" id="PS51219">
    <property type="entry name" value="DPCK"/>
    <property type="match status" value="1"/>
</dbReference>
<organism evidence="7 8">
    <name type="scientific">Novacetimonas maltaceti</name>
    <dbReference type="NCBI Taxonomy" id="1203393"/>
    <lineage>
        <taxon>Bacteria</taxon>
        <taxon>Pseudomonadati</taxon>
        <taxon>Pseudomonadota</taxon>
        <taxon>Alphaproteobacteria</taxon>
        <taxon>Acetobacterales</taxon>
        <taxon>Acetobacteraceae</taxon>
        <taxon>Novacetimonas</taxon>
    </lineage>
</organism>
<accession>A0A2S3W561</accession>
<keyword evidence="8" id="KW-1185">Reference proteome</keyword>
<dbReference type="Pfam" id="PF01121">
    <property type="entry name" value="CoaE"/>
    <property type="match status" value="1"/>
</dbReference>
<dbReference type="Proteomes" id="UP000237344">
    <property type="component" value="Unassembled WGS sequence"/>
</dbReference>
<comment type="caution">
    <text evidence="7">The sequence shown here is derived from an EMBL/GenBank/DDBJ whole genome shotgun (WGS) entry which is preliminary data.</text>
</comment>
<comment type="subcellular location">
    <subcellularLocation>
        <location evidence="5">Cytoplasm</location>
    </subcellularLocation>
</comment>
<evidence type="ECO:0000256" key="4">
    <source>
        <dbReference type="ARBA" id="ARBA00022993"/>
    </source>
</evidence>
<evidence type="ECO:0000256" key="6">
    <source>
        <dbReference type="NCBIfam" id="TIGR00152"/>
    </source>
</evidence>